<feature type="region of interest" description="Disordered" evidence="1">
    <location>
        <begin position="1"/>
        <end position="119"/>
    </location>
</feature>
<dbReference type="PANTHER" id="PTHR35321">
    <property type="entry name" value="OS02G0753200 PROTEIN"/>
    <property type="match status" value="1"/>
</dbReference>
<sequence length="277" mass="30955">MVDDLLALQRQIDGYSSSGEDDHEEDSKNEQECSVTSDAVSKVTSGPHEKEAPGNGGSSEDDDDETKNDEQPTHADDDDDVAFDLAAVVMEGRKERKERRKKLAQEKRDRDSGVVSGVSLPCPEAEIELMKKRVREETERRMLEERRSHQQRPEELTHVSAGRDGPAGAPHLSRRERRQQKAKAATKKPQQVYVGLPIGTSWHVPLVGIEGRGGYKQPSGSSKDADDGSGDIQTGSGGEKRKAMTIKEREKLKRQKGQSSHSTWKPELWMQLRQQYD</sequence>
<dbReference type="EMBL" id="MIGC01001685">
    <property type="protein sequence ID" value="PHJ22427.1"/>
    <property type="molecule type" value="Genomic_DNA"/>
</dbReference>
<feature type="region of interest" description="Disordered" evidence="1">
    <location>
        <begin position="208"/>
        <end position="277"/>
    </location>
</feature>
<name>A0A2C6KZS1_9APIC</name>
<dbReference type="VEuPathDB" id="ToxoDB:CSUI_003731"/>
<dbReference type="AlphaFoldDB" id="A0A2C6KZS1"/>
<protein>
    <submittedName>
        <fullName evidence="2">Uncharacterized protein</fullName>
    </submittedName>
</protein>
<feature type="compositionally biased region" description="Basic and acidic residues" evidence="1">
    <location>
        <begin position="136"/>
        <end position="157"/>
    </location>
</feature>
<dbReference type="InterPro" id="IPR040306">
    <property type="entry name" value="Os02g0753200-like"/>
</dbReference>
<dbReference type="PANTHER" id="PTHR35321:SF1">
    <property type="entry name" value="OS02G0753200 PROTEIN"/>
    <property type="match status" value="1"/>
</dbReference>
<evidence type="ECO:0000256" key="1">
    <source>
        <dbReference type="SAM" id="MobiDB-lite"/>
    </source>
</evidence>
<dbReference type="RefSeq" id="XP_067924104.1">
    <property type="nucleotide sequence ID" value="XM_068063926.1"/>
</dbReference>
<organism evidence="2 3">
    <name type="scientific">Cystoisospora suis</name>
    <dbReference type="NCBI Taxonomy" id="483139"/>
    <lineage>
        <taxon>Eukaryota</taxon>
        <taxon>Sar</taxon>
        <taxon>Alveolata</taxon>
        <taxon>Apicomplexa</taxon>
        <taxon>Conoidasida</taxon>
        <taxon>Coccidia</taxon>
        <taxon>Eucoccidiorida</taxon>
        <taxon>Eimeriorina</taxon>
        <taxon>Sarcocystidae</taxon>
        <taxon>Cystoisospora</taxon>
    </lineage>
</organism>
<feature type="compositionally biased region" description="Basic and acidic residues" evidence="1">
    <location>
        <begin position="103"/>
        <end position="112"/>
    </location>
</feature>
<evidence type="ECO:0000313" key="3">
    <source>
        <dbReference type="Proteomes" id="UP000221165"/>
    </source>
</evidence>
<feature type="compositionally biased region" description="Polar residues" evidence="1">
    <location>
        <begin position="32"/>
        <end position="44"/>
    </location>
</feature>
<feature type="compositionally biased region" description="Basic residues" evidence="1">
    <location>
        <begin position="172"/>
        <end position="186"/>
    </location>
</feature>
<feature type="region of interest" description="Disordered" evidence="1">
    <location>
        <begin position="136"/>
        <end position="194"/>
    </location>
</feature>
<gene>
    <name evidence="2" type="ORF">CSUI_003731</name>
</gene>
<accession>A0A2C6KZS1</accession>
<keyword evidence="3" id="KW-1185">Reference proteome</keyword>
<dbReference type="GeneID" id="94427137"/>
<dbReference type="OrthoDB" id="331816at2759"/>
<dbReference type="Proteomes" id="UP000221165">
    <property type="component" value="Unassembled WGS sequence"/>
</dbReference>
<proteinExistence type="predicted"/>
<comment type="caution">
    <text evidence="2">The sequence shown here is derived from an EMBL/GenBank/DDBJ whole genome shotgun (WGS) entry which is preliminary data.</text>
</comment>
<reference evidence="2 3" key="1">
    <citation type="journal article" date="2017" name="Int. J. Parasitol.">
        <title>The genome of the protozoan parasite Cystoisospora suis and a reverse vaccinology approach to identify vaccine candidates.</title>
        <authorList>
            <person name="Palmieri N."/>
            <person name="Shrestha A."/>
            <person name="Ruttkowski B."/>
            <person name="Beck T."/>
            <person name="Vogl C."/>
            <person name="Tomley F."/>
            <person name="Blake D.P."/>
            <person name="Joachim A."/>
        </authorList>
    </citation>
    <scope>NUCLEOTIDE SEQUENCE [LARGE SCALE GENOMIC DNA]</scope>
    <source>
        <strain evidence="2 3">Wien I</strain>
    </source>
</reference>
<feature type="compositionally biased region" description="Basic and acidic residues" evidence="1">
    <location>
        <begin position="238"/>
        <end position="251"/>
    </location>
</feature>
<evidence type="ECO:0000313" key="2">
    <source>
        <dbReference type="EMBL" id="PHJ22427.1"/>
    </source>
</evidence>